<evidence type="ECO:0000259" key="7">
    <source>
        <dbReference type="PROSITE" id="PS50195"/>
    </source>
</evidence>
<keyword evidence="10" id="KW-1185">Reference proteome</keyword>
<dbReference type="OrthoDB" id="5975050at2759"/>
<sequence length="249" mass="28927">MRTKFDIVSARTVDDKENQKKYVVYDIKIYHQGSDNDTQAIFVERRYSDFLELFLNLRQNYPQLTTKISFPRKVLIGNFSSDLIQTRLSSLENFLRIISENVTLLESLGFKMFLIGNDDKLAKKYLFNKKYYEAKPLLENNFKILNKIHTERHPAVIVALCRLAACCTADTNLLEDAIKYSEIAIRRFDGISDVDLLYYYIPLLQMCSYLWEITGKDKGILESRLSSLKLRGHRVDGCPSLLESILNID</sequence>
<protein>
    <submittedName>
        <fullName evidence="8 9">Sorting nexin-20, putative</fullName>
    </submittedName>
</protein>
<evidence type="ECO:0000313" key="9">
    <source>
        <dbReference type="EnsemblMetazoa" id="PHUM465010-PA"/>
    </source>
</evidence>
<dbReference type="RefSeq" id="XP_002430162.1">
    <property type="nucleotide sequence ID" value="XM_002430117.1"/>
</dbReference>
<dbReference type="Pfam" id="PF00787">
    <property type="entry name" value="PX"/>
    <property type="match status" value="1"/>
</dbReference>
<reference evidence="9" key="3">
    <citation type="submission" date="2020-05" db="UniProtKB">
        <authorList>
            <consortium name="EnsemblMetazoa"/>
        </authorList>
    </citation>
    <scope>IDENTIFICATION</scope>
    <source>
        <strain evidence="9">USDA</strain>
    </source>
</reference>
<name>E0VVL8_PEDHC</name>
<evidence type="ECO:0000313" key="10">
    <source>
        <dbReference type="Proteomes" id="UP000009046"/>
    </source>
</evidence>
<dbReference type="HOGENOM" id="CLU_059132_1_0_1"/>
<dbReference type="InParanoid" id="E0VVL8"/>
<accession>E0VVL8</accession>
<dbReference type="Gene3D" id="3.30.1520.10">
    <property type="entry name" value="Phox-like domain"/>
    <property type="match status" value="1"/>
</dbReference>
<dbReference type="SUPFAM" id="SSF64268">
    <property type="entry name" value="PX domain"/>
    <property type="match status" value="1"/>
</dbReference>
<dbReference type="InterPro" id="IPR001683">
    <property type="entry name" value="PX_dom"/>
</dbReference>
<dbReference type="PROSITE" id="PS50195">
    <property type="entry name" value="PX"/>
    <property type="match status" value="1"/>
</dbReference>
<keyword evidence="5" id="KW-0446">Lipid-binding</keyword>
<feature type="domain" description="PX" evidence="7">
    <location>
        <begin position="3"/>
        <end position="121"/>
    </location>
</feature>
<evidence type="ECO:0000256" key="5">
    <source>
        <dbReference type="ARBA" id="ARBA00023121"/>
    </source>
</evidence>
<evidence type="ECO:0000256" key="6">
    <source>
        <dbReference type="ARBA" id="ARBA00023136"/>
    </source>
</evidence>
<dbReference type="Proteomes" id="UP000009046">
    <property type="component" value="Unassembled WGS sequence"/>
</dbReference>
<dbReference type="InterPro" id="IPR039937">
    <property type="entry name" value="SNX20/SNX21"/>
</dbReference>
<dbReference type="FunCoup" id="E0VVL8">
    <property type="interactions" value="47"/>
</dbReference>
<dbReference type="CTD" id="8238606"/>
<dbReference type="EMBL" id="DS235812">
    <property type="protein sequence ID" value="EEB17424.1"/>
    <property type="molecule type" value="Genomic_DNA"/>
</dbReference>
<gene>
    <name evidence="9" type="primary">8238606</name>
    <name evidence="8" type="ORF">Phum_PHUM465010</name>
</gene>
<dbReference type="GO" id="GO:0031901">
    <property type="term" value="C:early endosome membrane"/>
    <property type="evidence" value="ECO:0007669"/>
    <property type="project" value="UniProtKB-SubCell"/>
</dbReference>
<evidence type="ECO:0000256" key="4">
    <source>
        <dbReference type="ARBA" id="ARBA00022927"/>
    </source>
</evidence>
<reference evidence="8" key="1">
    <citation type="submission" date="2007-04" db="EMBL/GenBank/DDBJ databases">
        <title>Annotation of Pediculus humanus corporis strain USDA.</title>
        <authorList>
            <person name="Kirkness E."/>
            <person name="Hannick L."/>
            <person name="Hass B."/>
            <person name="Bruggner R."/>
            <person name="Lawson D."/>
            <person name="Bidwell S."/>
            <person name="Joardar V."/>
            <person name="Caler E."/>
            <person name="Walenz B."/>
            <person name="Inman J."/>
            <person name="Schobel S."/>
            <person name="Galinsky K."/>
            <person name="Amedeo P."/>
            <person name="Strausberg R."/>
        </authorList>
    </citation>
    <scope>NUCLEOTIDE SEQUENCE</scope>
    <source>
        <strain evidence="8">USDA</strain>
    </source>
</reference>
<dbReference type="EnsemblMetazoa" id="PHUM465010-RA">
    <property type="protein sequence ID" value="PHUM465010-PA"/>
    <property type="gene ID" value="PHUM465010"/>
</dbReference>
<dbReference type="GO" id="GO:0015031">
    <property type="term" value="P:protein transport"/>
    <property type="evidence" value="ECO:0007669"/>
    <property type="project" value="UniProtKB-KW"/>
</dbReference>
<dbReference type="OMA" id="RTIRSWS"/>
<evidence type="ECO:0000256" key="1">
    <source>
        <dbReference type="ARBA" id="ARBA00004469"/>
    </source>
</evidence>
<dbReference type="PANTHER" id="PTHR20939:SF11">
    <property type="entry name" value="LD12265P"/>
    <property type="match status" value="1"/>
</dbReference>
<keyword evidence="4" id="KW-0653">Protein transport</keyword>
<evidence type="ECO:0000256" key="2">
    <source>
        <dbReference type="ARBA" id="ARBA00022448"/>
    </source>
</evidence>
<dbReference type="SMART" id="SM00312">
    <property type="entry name" value="PX"/>
    <property type="match status" value="1"/>
</dbReference>
<dbReference type="KEGG" id="phu:Phum_PHUM465010"/>
<proteinExistence type="predicted"/>
<evidence type="ECO:0000256" key="3">
    <source>
        <dbReference type="ARBA" id="ARBA00022753"/>
    </source>
</evidence>
<evidence type="ECO:0000313" key="8">
    <source>
        <dbReference type="EMBL" id="EEB17424.1"/>
    </source>
</evidence>
<dbReference type="GeneID" id="8238606"/>
<comment type="subcellular location">
    <subcellularLocation>
        <location evidence="1">Early endosome membrane</location>
        <topology evidence="1">Peripheral membrane protein</topology>
        <orientation evidence="1">Cytoplasmic side</orientation>
    </subcellularLocation>
</comment>
<dbReference type="eggNOG" id="KOG2101">
    <property type="taxonomic scope" value="Eukaryota"/>
</dbReference>
<dbReference type="InterPro" id="IPR036871">
    <property type="entry name" value="PX_dom_sf"/>
</dbReference>
<dbReference type="EMBL" id="AAZO01005654">
    <property type="status" value="NOT_ANNOTATED_CDS"/>
    <property type="molecule type" value="Genomic_DNA"/>
</dbReference>
<organism>
    <name type="scientific">Pediculus humanus subsp. corporis</name>
    <name type="common">Body louse</name>
    <dbReference type="NCBI Taxonomy" id="121224"/>
    <lineage>
        <taxon>Eukaryota</taxon>
        <taxon>Metazoa</taxon>
        <taxon>Ecdysozoa</taxon>
        <taxon>Arthropoda</taxon>
        <taxon>Hexapoda</taxon>
        <taxon>Insecta</taxon>
        <taxon>Pterygota</taxon>
        <taxon>Neoptera</taxon>
        <taxon>Paraneoptera</taxon>
        <taxon>Psocodea</taxon>
        <taxon>Troctomorpha</taxon>
        <taxon>Phthiraptera</taxon>
        <taxon>Anoplura</taxon>
        <taxon>Pediculidae</taxon>
        <taxon>Pediculus</taxon>
    </lineage>
</organism>
<reference evidence="8" key="2">
    <citation type="submission" date="2007-04" db="EMBL/GenBank/DDBJ databases">
        <title>The genome of the human body louse.</title>
        <authorList>
            <consortium name="The Human Body Louse Genome Consortium"/>
            <person name="Kirkness E."/>
            <person name="Walenz B."/>
            <person name="Hass B."/>
            <person name="Bruggner R."/>
            <person name="Strausberg R."/>
        </authorList>
    </citation>
    <scope>NUCLEOTIDE SEQUENCE</scope>
    <source>
        <strain evidence="8">USDA</strain>
    </source>
</reference>
<dbReference type="PANTHER" id="PTHR20939">
    <property type="entry name" value="SORTING NEXIN 20, 21"/>
    <property type="match status" value="1"/>
</dbReference>
<dbReference type="GO" id="GO:1901981">
    <property type="term" value="F:phosphatidylinositol phosphate binding"/>
    <property type="evidence" value="ECO:0007669"/>
    <property type="project" value="TreeGrafter"/>
</dbReference>
<dbReference type="STRING" id="121224.E0VVL8"/>
<dbReference type="VEuPathDB" id="VectorBase:PHUM465010"/>
<keyword evidence="6" id="KW-0472">Membrane</keyword>
<keyword evidence="3" id="KW-0967">Endosome</keyword>
<keyword evidence="2" id="KW-0813">Transport</keyword>
<dbReference type="AlphaFoldDB" id="E0VVL8"/>